<dbReference type="Proteomes" id="UP000002968">
    <property type="component" value="Unassembled WGS sequence"/>
</dbReference>
<dbReference type="AlphaFoldDB" id="D9XJM2"/>
<accession>D9XJM2</accession>
<proteinExistence type="predicted"/>
<gene>
    <name evidence="1" type="ORF">SSRG_02922</name>
</gene>
<sequence>MAQDYGLPLIAEENRALVRSRLREVKAGSGPRETLTVEWRGQPEHLEVIQMPAGNLYYNPATHRIRAQSSHDPKQAAALADDPWSSESQAYLDRLLQVLPADPARTDPEFDELVASLKEYGQTDPGLITREGILVNGNTRRAGLVQLYGPTHEMRVAVLPESCDWQDIAAIELSLQLRKEHRRDYSYINRLLAVQELVDQGTPLAVIASIFRTTAERCRQDQWVLANIESLIERSRSTGGQLSLVAFEDQAEKFRELHRAYVKQYATNPEKAELLLENRLAAMMLGFAKTDVRFIDHDFNKRYLSRYLSKVLPEDSAPAGPAASTAIPGLGRAVKGPSADVSTAKSLTDTVLRLRVATQPGSVAQDAADEAQKKAKRLRDAMDEAITLAGRDARIQKRKQAAPARLADAGRDIEQCITDLVMSRAQSSLDEDAFDDAVTDLRKKLQKLALEAKRTVQDPGDGVTWLIETLGRAR</sequence>
<evidence type="ECO:0000313" key="1">
    <source>
        <dbReference type="EMBL" id="EFL40118.1"/>
    </source>
</evidence>
<protein>
    <submittedName>
        <fullName evidence="1">Uncharacterized protein</fullName>
    </submittedName>
</protein>
<dbReference type="OrthoDB" id="3176965at2"/>
<evidence type="ECO:0000313" key="2">
    <source>
        <dbReference type="Proteomes" id="UP000002968"/>
    </source>
</evidence>
<organism evidence="1 2">
    <name type="scientific">Streptomyces griseoflavus Tu4000</name>
    <dbReference type="NCBI Taxonomy" id="467200"/>
    <lineage>
        <taxon>Bacteria</taxon>
        <taxon>Bacillati</taxon>
        <taxon>Actinomycetota</taxon>
        <taxon>Actinomycetes</taxon>
        <taxon>Kitasatosporales</taxon>
        <taxon>Streptomycetaceae</taxon>
        <taxon>Streptomyces</taxon>
    </lineage>
</organism>
<dbReference type="STRING" id="467200.SSRG_02922"/>
<dbReference type="HOGENOM" id="CLU_578608_0_0_11"/>
<dbReference type="RefSeq" id="WP_004928429.1">
    <property type="nucleotide sequence ID" value="NZ_GG657758.1"/>
</dbReference>
<dbReference type="EMBL" id="GG657758">
    <property type="protein sequence ID" value="EFL40118.1"/>
    <property type="molecule type" value="Genomic_DNA"/>
</dbReference>
<dbReference type="eggNOG" id="ENOG502ZBMR">
    <property type="taxonomic scope" value="Bacteria"/>
</dbReference>
<reference evidence="1" key="1">
    <citation type="submission" date="2009-02" db="EMBL/GenBank/DDBJ databases">
        <title>Annotation of Streptomyces griseoflavus strain Tu4000.</title>
        <authorList>
            <consortium name="The Broad Institute Genome Sequencing Platform"/>
            <consortium name="Broad Institute Microbial Sequencing Center"/>
            <person name="Fischbach M."/>
            <person name="Godfrey P."/>
            <person name="Ward D."/>
            <person name="Young S."/>
            <person name="Zeng Q."/>
            <person name="Koehrsen M."/>
            <person name="Alvarado L."/>
            <person name="Berlin A.M."/>
            <person name="Bochicchio J."/>
            <person name="Borenstein D."/>
            <person name="Chapman S.B."/>
            <person name="Chen Z."/>
            <person name="Engels R."/>
            <person name="Freedman E."/>
            <person name="Gellesch M."/>
            <person name="Goldberg J."/>
            <person name="Griggs A."/>
            <person name="Gujja S."/>
            <person name="Heilman E.R."/>
            <person name="Heiman D.I."/>
            <person name="Hepburn T.A."/>
            <person name="Howarth C."/>
            <person name="Jen D."/>
            <person name="Larson L."/>
            <person name="Lewis B."/>
            <person name="Mehta T."/>
            <person name="Park D."/>
            <person name="Pearson M."/>
            <person name="Richards J."/>
            <person name="Roberts A."/>
            <person name="Saif S."/>
            <person name="Shea T.D."/>
            <person name="Shenoy N."/>
            <person name="Sisk P."/>
            <person name="Stolte C."/>
            <person name="Sykes S.N."/>
            <person name="Thomson T."/>
            <person name="Walk T."/>
            <person name="White J."/>
            <person name="Yandava C."/>
            <person name="Straight P."/>
            <person name="Clardy J."/>
            <person name="Hung D."/>
            <person name="Kolter R."/>
            <person name="Mekalanos J."/>
            <person name="Walker S."/>
            <person name="Walsh C.T."/>
            <person name="Wieland-Brown L.C."/>
            <person name="Haas B."/>
            <person name="Nusbaum C."/>
            <person name="Birren B."/>
        </authorList>
    </citation>
    <scope>NUCLEOTIDE SEQUENCE [LARGE SCALE GENOMIC DNA]</scope>
    <source>
        <strain evidence="1">Tu4000</strain>
    </source>
</reference>
<name>D9XJM2_9ACTN</name>
<keyword evidence="2" id="KW-1185">Reference proteome</keyword>